<accession>A0A5B2VCB1</accession>
<dbReference type="SUPFAM" id="SSF140804">
    <property type="entry name" value="YidB-like"/>
    <property type="match status" value="1"/>
</dbReference>
<dbReference type="RefSeq" id="WP_149819111.1">
    <property type="nucleotide sequence ID" value="NZ_VUOA01000028.1"/>
</dbReference>
<comment type="caution">
    <text evidence="2">The sequence shown here is derived from an EMBL/GenBank/DDBJ whole genome shotgun (WGS) entry which is preliminary data.</text>
</comment>
<dbReference type="OrthoDB" id="4235777at2"/>
<sequence>MNNGFPSMTALLGLLAVAGYQNRDKLAEMVSGAQGGGQGGGMNPRGGMPQGGMSQGGPGGGGMGQGGGLGGLLGGLLGGAGGGLGSLLGGGMNETVDRFRQSGHGEIADSWVAPGPNREIAPHQLEQAIGPDVLSDLQQRTGLSRDELLSRLSRDLPRAIDDHTPHGRIPREDEWR</sequence>
<organism evidence="2 3">
    <name type="scientific">Salinarimonas soli</name>
    <dbReference type="NCBI Taxonomy" id="1638099"/>
    <lineage>
        <taxon>Bacteria</taxon>
        <taxon>Pseudomonadati</taxon>
        <taxon>Pseudomonadota</taxon>
        <taxon>Alphaproteobacteria</taxon>
        <taxon>Hyphomicrobiales</taxon>
        <taxon>Salinarimonadaceae</taxon>
        <taxon>Salinarimonas</taxon>
    </lineage>
</organism>
<dbReference type="Gene3D" id="1.10.10.690">
    <property type="entry name" value="YidB-like"/>
    <property type="match status" value="1"/>
</dbReference>
<keyword evidence="3" id="KW-1185">Reference proteome</keyword>
<dbReference type="InterPro" id="IPR045372">
    <property type="entry name" value="YidB"/>
</dbReference>
<evidence type="ECO:0000313" key="3">
    <source>
        <dbReference type="Proteomes" id="UP000323142"/>
    </source>
</evidence>
<protein>
    <submittedName>
        <fullName evidence="2">DUF937 domain-containing protein</fullName>
    </submittedName>
</protein>
<feature type="region of interest" description="Disordered" evidence="1">
    <location>
        <begin position="153"/>
        <end position="176"/>
    </location>
</feature>
<proteinExistence type="predicted"/>
<dbReference type="Pfam" id="PF20159">
    <property type="entry name" value="YidB"/>
    <property type="match status" value="1"/>
</dbReference>
<evidence type="ECO:0000256" key="1">
    <source>
        <dbReference type="SAM" id="MobiDB-lite"/>
    </source>
</evidence>
<dbReference type="InterPro" id="IPR027405">
    <property type="entry name" value="YidB-like"/>
</dbReference>
<reference evidence="2 3" key="2">
    <citation type="submission" date="2019-09" db="EMBL/GenBank/DDBJ databases">
        <authorList>
            <person name="Jin C."/>
        </authorList>
    </citation>
    <scope>NUCLEOTIDE SEQUENCE [LARGE SCALE GENOMIC DNA]</scope>
    <source>
        <strain evidence="2 3">BN140002</strain>
    </source>
</reference>
<dbReference type="Proteomes" id="UP000323142">
    <property type="component" value="Unassembled WGS sequence"/>
</dbReference>
<dbReference type="AlphaFoldDB" id="A0A5B2VCB1"/>
<reference evidence="2 3" key="1">
    <citation type="submission" date="2019-09" db="EMBL/GenBank/DDBJ databases">
        <title>Salinarimonas rosea gen. nov., sp. nov., a new member of the a-2 subgroup of the Proteobacteria.</title>
        <authorList>
            <person name="Liu J."/>
        </authorList>
    </citation>
    <scope>NUCLEOTIDE SEQUENCE [LARGE SCALE GENOMIC DNA]</scope>
    <source>
        <strain evidence="2 3">BN140002</strain>
    </source>
</reference>
<name>A0A5B2VCB1_9HYPH</name>
<feature type="compositionally biased region" description="Gly residues" evidence="1">
    <location>
        <begin position="33"/>
        <end position="65"/>
    </location>
</feature>
<gene>
    <name evidence="2" type="ORF">F0L46_15445</name>
</gene>
<evidence type="ECO:0000313" key="2">
    <source>
        <dbReference type="EMBL" id="KAA2236110.1"/>
    </source>
</evidence>
<dbReference type="EMBL" id="VUOA01000028">
    <property type="protein sequence ID" value="KAA2236110.1"/>
    <property type="molecule type" value="Genomic_DNA"/>
</dbReference>
<feature type="region of interest" description="Disordered" evidence="1">
    <location>
        <begin position="31"/>
        <end position="65"/>
    </location>
</feature>